<evidence type="ECO:0000256" key="7">
    <source>
        <dbReference type="ARBA" id="ARBA00023002"/>
    </source>
</evidence>
<dbReference type="InterPro" id="IPR037069">
    <property type="entry name" value="AcylCoA_DH/ox_N_sf"/>
</dbReference>
<evidence type="ECO:0000313" key="18">
    <source>
        <dbReference type="Proteomes" id="UP000035681"/>
    </source>
</evidence>
<dbReference type="FunFam" id="1.20.140.10:FF:000001">
    <property type="entry name" value="Acyl-CoA dehydrogenase"/>
    <property type="match status" value="1"/>
</dbReference>
<keyword evidence="14" id="KW-0245">EGF-like domain</keyword>
<evidence type="ECO:0000256" key="2">
    <source>
        <dbReference type="ARBA" id="ARBA00005109"/>
    </source>
</evidence>
<evidence type="ECO:0000256" key="1">
    <source>
        <dbReference type="ARBA" id="ARBA00001974"/>
    </source>
</evidence>
<dbReference type="Gene3D" id="1.20.140.10">
    <property type="entry name" value="Butyryl-CoA Dehydrogenase, subunit A, domain 3"/>
    <property type="match status" value="1"/>
</dbReference>
<protein>
    <recommendedName>
        <fullName evidence="12">Isobutyryl-CoA dehydrogenase, mitochondrial</fullName>
    </recommendedName>
    <alternativeName>
        <fullName evidence="13">Acyl-CoA dehydrogenase family member 8</fullName>
    </alternativeName>
</protein>
<dbReference type="AlphaFoldDB" id="A0AAF5D138"/>
<feature type="compositionally biased region" description="Polar residues" evidence="15">
    <location>
        <begin position="155"/>
        <end position="168"/>
    </location>
</feature>
<keyword evidence="4" id="KW-0101">Branched-chain amino acid catabolism</keyword>
<dbReference type="InterPro" id="IPR046373">
    <property type="entry name" value="Acyl-CoA_Oxase/DH_mid-dom_sf"/>
</dbReference>
<evidence type="ECO:0000256" key="6">
    <source>
        <dbReference type="ARBA" id="ARBA00022827"/>
    </source>
</evidence>
<evidence type="ECO:0000256" key="11">
    <source>
        <dbReference type="ARBA" id="ARBA00055070"/>
    </source>
</evidence>
<dbReference type="GO" id="GO:0009083">
    <property type="term" value="P:branched-chain amino acid catabolic process"/>
    <property type="evidence" value="ECO:0007669"/>
    <property type="project" value="UniProtKB-KW"/>
</dbReference>
<dbReference type="InterPro" id="IPR052547">
    <property type="entry name" value="Mito_Isobutyryl-CoADH"/>
</dbReference>
<comment type="pathway">
    <text evidence="2">Amino-acid degradation; L-valine degradation.</text>
</comment>
<proteinExistence type="inferred from homology"/>
<dbReference type="Pfam" id="PF00441">
    <property type="entry name" value="Acyl-CoA_dh_1"/>
    <property type="match status" value="1"/>
</dbReference>
<dbReference type="GO" id="GO:0050660">
    <property type="term" value="F:flavin adenine dinucleotide binding"/>
    <property type="evidence" value="ECO:0007669"/>
    <property type="project" value="InterPro"/>
</dbReference>
<name>A0AAF5D138_STRER</name>
<keyword evidence="14" id="KW-1015">Disulfide bond</keyword>
<dbReference type="Pfam" id="PF02771">
    <property type="entry name" value="Acyl-CoA_dh_N"/>
    <property type="match status" value="1"/>
</dbReference>
<dbReference type="InterPro" id="IPR000742">
    <property type="entry name" value="EGF"/>
</dbReference>
<dbReference type="InterPro" id="IPR006091">
    <property type="entry name" value="Acyl-CoA_Oxase/DH_mid-dom"/>
</dbReference>
<dbReference type="Gene3D" id="2.10.25.10">
    <property type="entry name" value="Laminin"/>
    <property type="match status" value="1"/>
</dbReference>
<feature type="disulfide bond" evidence="14">
    <location>
        <begin position="45"/>
        <end position="55"/>
    </location>
</feature>
<dbReference type="FunFam" id="2.40.110.10:FF:000001">
    <property type="entry name" value="Acyl-CoA dehydrogenase, mitochondrial"/>
    <property type="match status" value="1"/>
</dbReference>
<keyword evidence="18" id="KW-1185">Reference proteome</keyword>
<dbReference type="WBParaSite" id="TCONS_00004827.p1">
    <property type="protein sequence ID" value="TCONS_00004827.p1"/>
    <property type="gene ID" value="XLOC_002900"/>
</dbReference>
<dbReference type="InterPro" id="IPR009100">
    <property type="entry name" value="AcylCoA_DH/oxidase_NM_dom_sf"/>
</dbReference>
<dbReference type="SUPFAM" id="SSF56645">
    <property type="entry name" value="Acyl-CoA dehydrogenase NM domain-like"/>
    <property type="match status" value="1"/>
</dbReference>
<reference evidence="19" key="1">
    <citation type="submission" date="2024-02" db="UniProtKB">
        <authorList>
            <consortium name="WormBaseParasite"/>
        </authorList>
    </citation>
    <scope>IDENTIFICATION</scope>
</reference>
<comment type="caution">
    <text evidence="14">Lacks conserved residue(s) required for the propagation of feature annotation.</text>
</comment>
<dbReference type="PROSITE" id="PS50026">
    <property type="entry name" value="EGF_3"/>
    <property type="match status" value="1"/>
</dbReference>
<evidence type="ECO:0000259" key="17">
    <source>
        <dbReference type="PROSITE" id="PS50026"/>
    </source>
</evidence>
<feature type="region of interest" description="Disordered" evidence="15">
    <location>
        <begin position="155"/>
        <end position="218"/>
    </location>
</feature>
<dbReference type="PROSITE" id="PS01186">
    <property type="entry name" value="EGF_2"/>
    <property type="match status" value="1"/>
</dbReference>
<dbReference type="InterPro" id="IPR036250">
    <property type="entry name" value="AcylCo_DH-like_C"/>
</dbReference>
<keyword evidence="6" id="KW-0274">FAD</keyword>
<dbReference type="PROSITE" id="PS00072">
    <property type="entry name" value="ACYL_COA_DH_1"/>
    <property type="match status" value="1"/>
</dbReference>
<evidence type="ECO:0000256" key="15">
    <source>
        <dbReference type="SAM" id="MobiDB-lite"/>
    </source>
</evidence>
<organism evidence="18 19">
    <name type="scientific">Strongyloides stercoralis</name>
    <name type="common">Threadworm</name>
    <dbReference type="NCBI Taxonomy" id="6248"/>
    <lineage>
        <taxon>Eukaryota</taxon>
        <taxon>Metazoa</taxon>
        <taxon>Ecdysozoa</taxon>
        <taxon>Nematoda</taxon>
        <taxon>Chromadorea</taxon>
        <taxon>Rhabditida</taxon>
        <taxon>Tylenchina</taxon>
        <taxon>Panagrolaimomorpha</taxon>
        <taxon>Strongyloidoidea</taxon>
        <taxon>Strongyloididae</taxon>
        <taxon>Strongyloides</taxon>
    </lineage>
</organism>
<comment type="similarity">
    <text evidence="3">Belongs to the acyl-CoA dehydrogenase family.</text>
</comment>
<evidence type="ECO:0000256" key="4">
    <source>
        <dbReference type="ARBA" id="ARBA00022456"/>
    </source>
</evidence>
<sequence length="701" mass="79018">KIHCLFIIINLIFTDKICTLKVIYPIGIMTLYIDRVAFVNPQSKCRIRCLNGGVCAYKIKSPREHICICMEGYFEGTYCEKNIKSSDSFKDQFNTLSTTISPSSINKLGEYTIPKNDEKEDESIEGNEWNANEILEDDINKQENEINHLQQQYQSNNNDNISGYQQEDGTFDDDSSFENNNEIKQDENDIHSEEEEDDDDDDGEEKNLPYFDQNEDPASTEVYELHEDSKDDRFRNIPIMETTTINNQYTTPIHIKPKVNDVKTTLGPVNYYLHGSDNTNDDDDNGWMMVKKRNYAIPSRSLLNFGRTFNNYCVDASLGLSPETVEVQTLAKQFAQEKLYPFSGKQNEKKELPLDTLKEAGEIGFGAIYCDPEFGGTGLSRLDASVIFEQLAAGCSSTAAYMSIHNMVSWMIDTYGTKEQKEKYLSKLASFEWLGSYCLTEPGSGSDAASLSTTAKRDGDYYVVNGSKAFISGSGASKVYVVMMRHEGQPGPKGIFSLIVEADTPGFELGKNESKLGWCTHPTRIISFDNCRVPVSNRLGGENEGFNIAMAGLNGGRVNIASCSLGAAHMSLDNAISHLQVRKQFKKPLAEFQWNQFKLAEMATKLHTSRLIVRDAANHLQNNTKHKAELCAMAKLYATDTCFEITDQALQLFGGYGVLKDYPIERYLRDCRVHRIIEGTNEIMRMVIARDLLSNIKYYNV</sequence>
<evidence type="ECO:0000256" key="13">
    <source>
        <dbReference type="ARBA" id="ARBA00076026"/>
    </source>
</evidence>
<evidence type="ECO:0000256" key="14">
    <source>
        <dbReference type="PROSITE-ProRule" id="PRU00076"/>
    </source>
</evidence>
<evidence type="ECO:0000256" key="5">
    <source>
        <dbReference type="ARBA" id="ARBA00022630"/>
    </source>
</evidence>
<dbReference type="Pfam" id="PF02770">
    <property type="entry name" value="Acyl-CoA_dh_M"/>
    <property type="match status" value="1"/>
</dbReference>
<feature type="signal peptide" evidence="16">
    <location>
        <begin position="1"/>
        <end position="19"/>
    </location>
</feature>
<dbReference type="PROSITE" id="PS00073">
    <property type="entry name" value="ACYL_COA_DH_2"/>
    <property type="match status" value="1"/>
</dbReference>
<feature type="chain" id="PRO_5042058600" description="Isobutyryl-CoA dehydrogenase, mitochondrial" evidence="16">
    <location>
        <begin position="20"/>
        <end position="701"/>
    </location>
</feature>
<dbReference type="GO" id="GO:0003853">
    <property type="term" value="F:short-chain 2-methyl fatty acyl-CoA dehydrogenase activity"/>
    <property type="evidence" value="ECO:0007669"/>
    <property type="project" value="UniProtKB-EC"/>
</dbReference>
<dbReference type="InterPro" id="IPR013786">
    <property type="entry name" value="AcylCoA_DH/ox_N"/>
</dbReference>
<feature type="compositionally biased region" description="Acidic residues" evidence="15">
    <location>
        <begin position="192"/>
        <end position="204"/>
    </location>
</feature>
<keyword evidence="16" id="KW-0732">Signal</keyword>
<comment type="function">
    <text evidence="11">Isobutyryl-CoA dehydrogenase which catalyzes the conversion of 2-methylpropanoyl-CoA to (2E)-2-methylpropenoyl-CoA in the valine catabolic pathway. To a lesser extent, also able to catalyze the oxidation of (2S)-2-methylbutanoyl-CoA.</text>
</comment>
<dbReference type="InterPro" id="IPR009075">
    <property type="entry name" value="AcylCo_DH/oxidase_C"/>
</dbReference>
<dbReference type="GO" id="GO:0005739">
    <property type="term" value="C:mitochondrion"/>
    <property type="evidence" value="ECO:0007669"/>
    <property type="project" value="TreeGrafter"/>
</dbReference>
<dbReference type="InterPro" id="IPR006089">
    <property type="entry name" value="Acyl-CoA_DH_CS"/>
</dbReference>
<dbReference type="Gene3D" id="1.10.540.10">
    <property type="entry name" value="Acyl-CoA dehydrogenase/oxidase, N-terminal domain"/>
    <property type="match status" value="1"/>
</dbReference>
<evidence type="ECO:0000256" key="8">
    <source>
        <dbReference type="ARBA" id="ARBA00049552"/>
    </source>
</evidence>
<comment type="cofactor">
    <cofactor evidence="1">
        <name>FAD</name>
        <dbReference type="ChEBI" id="CHEBI:57692"/>
    </cofactor>
</comment>
<evidence type="ECO:0000256" key="16">
    <source>
        <dbReference type="SAM" id="SignalP"/>
    </source>
</evidence>
<dbReference type="SUPFAM" id="SSF57196">
    <property type="entry name" value="EGF/Laminin"/>
    <property type="match status" value="1"/>
</dbReference>
<comment type="catalytic activity">
    <reaction evidence="10">
        <text>2-methylpropanoyl-CoA + oxidized [electron-transfer flavoprotein] + H(+) = 2-methylpropenoyl-CoA + reduced [electron-transfer flavoprotein]</text>
        <dbReference type="Rhea" id="RHEA:44180"/>
        <dbReference type="Rhea" id="RHEA-COMP:10685"/>
        <dbReference type="Rhea" id="RHEA-COMP:10686"/>
        <dbReference type="ChEBI" id="CHEBI:15378"/>
        <dbReference type="ChEBI" id="CHEBI:57338"/>
        <dbReference type="ChEBI" id="CHEBI:57692"/>
        <dbReference type="ChEBI" id="CHEBI:58307"/>
        <dbReference type="ChEBI" id="CHEBI:62500"/>
        <dbReference type="EC" id="1.3.8.5"/>
    </reaction>
    <physiologicalReaction direction="left-to-right" evidence="10">
        <dbReference type="Rhea" id="RHEA:44181"/>
    </physiologicalReaction>
</comment>
<keyword evidence="7" id="KW-0560">Oxidoreductase</keyword>
<dbReference type="Gene3D" id="2.40.110.10">
    <property type="entry name" value="Butyryl-CoA Dehydrogenase, subunit A, domain 2"/>
    <property type="match status" value="1"/>
</dbReference>
<dbReference type="Proteomes" id="UP000035681">
    <property type="component" value="Unplaced"/>
</dbReference>
<comment type="catalytic activity">
    <reaction evidence="9">
        <text>propanoyl-CoA + oxidized [electron-transfer flavoprotein] + H(+) = acryloyl-CoA + reduced [electron-transfer flavoprotein]</text>
        <dbReference type="Rhea" id="RHEA:31287"/>
        <dbReference type="Rhea" id="RHEA-COMP:10685"/>
        <dbReference type="Rhea" id="RHEA-COMP:10686"/>
        <dbReference type="ChEBI" id="CHEBI:15378"/>
        <dbReference type="ChEBI" id="CHEBI:57367"/>
        <dbReference type="ChEBI" id="CHEBI:57392"/>
        <dbReference type="ChEBI" id="CHEBI:57692"/>
        <dbReference type="ChEBI" id="CHEBI:58307"/>
    </reaction>
    <physiologicalReaction direction="left-to-right" evidence="9">
        <dbReference type="Rhea" id="RHEA:31288"/>
    </physiologicalReaction>
</comment>
<feature type="region of interest" description="Disordered" evidence="15">
    <location>
        <begin position="107"/>
        <end position="127"/>
    </location>
</feature>
<feature type="compositionally biased region" description="Basic and acidic residues" evidence="15">
    <location>
        <begin position="181"/>
        <end position="191"/>
    </location>
</feature>
<accession>A0AAF5D138</accession>
<feature type="domain" description="EGF-like" evidence="17">
    <location>
        <begin position="41"/>
        <end position="80"/>
    </location>
</feature>
<keyword evidence="5" id="KW-0285">Flavoprotein</keyword>
<evidence type="ECO:0000313" key="19">
    <source>
        <dbReference type="WBParaSite" id="TCONS_00004827.p1"/>
    </source>
</evidence>
<dbReference type="SUPFAM" id="SSF47203">
    <property type="entry name" value="Acyl-CoA dehydrogenase C-terminal domain-like"/>
    <property type="match status" value="1"/>
</dbReference>
<evidence type="ECO:0000256" key="12">
    <source>
        <dbReference type="ARBA" id="ARBA00071686"/>
    </source>
</evidence>
<dbReference type="PANTHER" id="PTHR43831:SF1">
    <property type="entry name" value="ISOBUTYRYL-COA DEHYDROGENASE, MITOCHONDRIAL"/>
    <property type="match status" value="1"/>
</dbReference>
<evidence type="ECO:0000256" key="9">
    <source>
        <dbReference type="ARBA" id="ARBA00050268"/>
    </source>
</evidence>
<evidence type="ECO:0000256" key="3">
    <source>
        <dbReference type="ARBA" id="ARBA00009347"/>
    </source>
</evidence>
<dbReference type="PANTHER" id="PTHR43831">
    <property type="entry name" value="ISOBUTYRYL-COA DEHYDROGENASE"/>
    <property type="match status" value="1"/>
</dbReference>
<comment type="catalytic activity">
    <reaction evidence="8">
        <text>(2S)-2-methylbutanoyl-CoA + oxidized [electron-transfer flavoprotein] + H(+) = (2E)-2-methylbut-2-enoyl-CoA + reduced [electron-transfer flavoprotein]</text>
        <dbReference type="Rhea" id="RHEA:48256"/>
        <dbReference type="Rhea" id="RHEA-COMP:10685"/>
        <dbReference type="Rhea" id="RHEA-COMP:10686"/>
        <dbReference type="ChEBI" id="CHEBI:15378"/>
        <dbReference type="ChEBI" id="CHEBI:57337"/>
        <dbReference type="ChEBI" id="CHEBI:57692"/>
        <dbReference type="ChEBI" id="CHEBI:58307"/>
        <dbReference type="ChEBI" id="CHEBI:88166"/>
    </reaction>
    <physiologicalReaction direction="left-to-right" evidence="8">
        <dbReference type="Rhea" id="RHEA:48257"/>
    </physiologicalReaction>
</comment>
<evidence type="ECO:0000256" key="10">
    <source>
        <dbReference type="ARBA" id="ARBA00052552"/>
    </source>
</evidence>